<dbReference type="InterPro" id="IPR036028">
    <property type="entry name" value="SH3-like_dom_sf"/>
</dbReference>
<feature type="compositionally biased region" description="Low complexity" evidence="3">
    <location>
        <begin position="47"/>
        <end position="70"/>
    </location>
</feature>
<keyword evidence="4" id="KW-0812">Transmembrane</keyword>
<dbReference type="PROSITE" id="PS50002">
    <property type="entry name" value="SH3"/>
    <property type="match status" value="1"/>
</dbReference>
<sequence>MATIALVSLCIASVVDASPDFRPVEDYQRMNRRAESTTKEAEKTTTKKTTAKATTTKKPTTTKKASSAVKASSTSKSASVVVSSAIASSSLPGGIVIPTTTAATVTGVASPSPSTDPNASASSGLSGGAIGGIIGGVAVAAIGVGAFAFIRNKRKNKSAAPNYRRSMRQSMADPFSMGFVAPNKPQPMPMQDNPFPPAAPYERLEEPKSLGVYNVVSTYTPTLGDEIDIRSGDRIRVLVEYDDGWMLGENTSNGNAKGVFPRHCIDYPGNETYIQPAYTADDQNRPDSMLHVADNRRSKRISSLYSASDMK</sequence>
<dbReference type="Gene3D" id="2.30.30.40">
    <property type="entry name" value="SH3 Domains"/>
    <property type="match status" value="1"/>
</dbReference>
<evidence type="ECO:0000256" key="4">
    <source>
        <dbReference type="SAM" id="Phobius"/>
    </source>
</evidence>
<protein>
    <recommendedName>
        <fullName evidence="6">SH3 domain-containing protein</fullName>
    </recommendedName>
</protein>
<dbReference type="SUPFAM" id="SSF50044">
    <property type="entry name" value="SH3-domain"/>
    <property type="match status" value="1"/>
</dbReference>
<keyword evidence="5" id="KW-0732">Signal</keyword>
<evidence type="ECO:0000256" key="1">
    <source>
        <dbReference type="ARBA" id="ARBA00022443"/>
    </source>
</evidence>
<name>A0A8H7QAE9_9FUNG</name>
<accession>A0A8H7QAE9</accession>
<evidence type="ECO:0000259" key="6">
    <source>
        <dbReference type="PROSITE" id="PS50002"/>
    </source>
</evidence>
<keyword evidence="4" id="KW-1133">Transmembrane helix</keyword>
<keyword evidence="1 2" id="KW-0728">SH3 domain</keyword>
<evidence type="ECO:0000313" key="8">
    <source>
        <dbReference type="Proteomes" id="UP000612746"/>
    </source>
</evidence>
<evidence type="ECO:0000256" key="2">
    <source>
        <dbReference type="PROSITE-ProRule" id="PRU00192"/>
    </source>
</evidence>
<feature type="compositionally biased region" description="Basic and acidic residues" evidence="3">
    <location>
        <begin position="27"/>
        <end position="45"/>
    </location>
</feature>
<keyword evidence="4" id="KW-0472">Membrane</keyword>
<keyword evidence="8" id="KW-1185">Reference proteome</keyword>
<dbReference type="InterPro" id="IPR001452">
    <property type="entry name" value="SH3_domain"/>
</dbReference>
<evidence type="ECO:0000256" key="3">
    <source>
        <dbReference type="SAM" id="MobiDB-lite"/>
    </source>
</evidence>
<comment type="caution">
    <text evidence="7">The sequence shown here is derived from an EMBL/GenBank/DDBJ whole genome shotgun (WGS) entry which is preliminary data.</text>
</comment>
<feature type="signal peptide" evidence="5">
    <location>
        <begin position="1"/>
        <end position="17"/>
    </location>
</feature>
<feature type="region of interest" description="Disordered" evidence="3">
    <location>
        <begin position="27"/>
        <end position="70"/>
    </location>
</feature>
<feature type="domain" description="SH3" evidence="6">
    <location>
        <begin position="208"/>
        <end position="270"/>
    </location>
</feature>
<dbReference type="Proteomes" id="UP000612746">
    <property type="component" value="Unassembled WGS sequence"/>
</dbReference>
<dbReference type="Pfam" id="PF14604">
    <property type="entry name" value="SH3_9"/>
    <property type="match status" value="1"/>
</dbReference>
<dbReference type="SMART" id="SM00326">
    <property type="entry name" value="SH3"/>
    <property type="match status" value="1"/>
</dbReference>
<evidence type="ECO:0000256" key="5">
    <source>
        <dbReference type="SAM" id="SignalP"/>
    </source>
</evidence>
<feature type="transmembrane region" description="Helical" evidence="4">
    <location>
        <begin position="129"/>
        <end position="150"/>
    </location>
</feature>
<gene>
    <name evidence="7" type="ORF">INT44_000961</name>
</gene>
<organism evidence="7 8">
    <name type="scientific">Umbelopsis vinacea</name>
    <dbReference type="NCBI Taxonomy" id="44442"/>
    <lineage>
        <taxon>Eukaryota</taxon>
        <taxon>Fungi</taxon>
        <taxon>Fungi incertae sedis</taxon>
        <taxon>Mucoromycota</taxon>
        <taxon>Mucoromycotina</taxon>
        <taxon>Umbelopsidomycetes</taxon>
        <taxon>Umbelopsidales</taxon>
        <taxon>Umbelopsidaceae</taxon>
        <taxon>Umbelopsis</taxon>
    </lineage>
</organism>
<evidence type="ECO:0000313" key="7">
    <source>
        <dbReference type="EMBL" id="KAG2188209.1"/>
    </source>
</evidence>
<proteinExistence type="predicted"/>
<reference evidence="7" key="1">
    <citation type="submission" date="2020-12" db="EMBL/GenBank/DDBJ databases">
        <title>Metabolic potential, ecology and presence of endohyphal bacteria is reflected in genomic diversity of Mucoromycotina.</title>
        <authorList>
            <person name="Muszewska A."/>
            <person name="Okrasinska A."/>
            <person name="Steczkiewicz K."/>
            <person name="Drgas O."/>
            <person name="Orlowska M."/>
            <person name="Perlinska-Lenart U."/>
            <person name="Aleksandrzak-Piekarczyk T."/>
            <person name="Szatraj K."/>
            <person name="Zielenkiewicz U."/>
            <person name="Pilsyk S."/>
            <person name="Malc E."/>
            <person name="Mieczkowski P."/>
            <person name="Kruszewska J.S."/>
            <person name="Biernat P."/>
            <person name="Pawlowska J."/>
        </authorList>
    </citation>
    <scope>NUCLEOTIDE SEQUENCE</scope>
    <source>
        <strain evidence="7">WA0000051536</strain>
    </source>
</reference>
<dbReference type="OrthoDB" id="5340910at2759"/>
<dbReference type="AlphaFoldDB" id="A0A8H7QAE9"/>
<dbReference type="EMBL" id="JAEPRA010000002">
    <property type="protein sequence ID" value="KAG2188209.1"/>
    <property type="molecule type" value="Genomic_DNA"/>
</dbReference>
<feature type="chain" id="PRO_5034971293" description="SH3 domain-containing protein" evidence="5">
    <location>
        <begin position="18"/>
        <end position="311"/>
    </location>
</feature>